<protein>
    <recommendedName>
        <fullName evidence="3">CUB domain-containing protein</fullName>
    </recommendedName>
</protein>
<proteinExistence type="predicted"/>
<dbReference type="Proteomes" id="UP000288716">
    <property type="component" value="Unassembled WGS sequence"/>
</dbReference>
<evidence type="ECO:0008006" key="3">
    <source>
        <dbReference type="Google" id="ProtNLM"/>
    </source>
</evidence>
<evidence type="ECO:0000313" key="1">
    <source>
        <dbReference type="EMBL" id="RWS27537.1"/>
    </source>
</evidence>
<name>A0A443SJ37_9ACAR</name>
<gene>
    <name evidence="1" type="ORF">B4U80_13713</name>
</gene>
<comment type="caution">
    <text evidence="1">The sequence shown here is derived from an EMBL/GenBank/DDBJ whole genome shotgun (WGS) entry which is preliminary data.</text>
</comment>
<dbReference type="Gene3D" id="2.60.120.290">
    <property type="entry name" value="Spermadhesin, CUB domain"/>
    <property type="match status" value="1"/>
</dbReference>
<evidence type="ECO:0000313" key="2">
    <source>
        <dbReference type="Proteomes" id="UP000288716"/>
    </source>
</evidence>
<dbReference type="VEuPathDB" id="VectorBase:LDEU004503"/>
<dbReference type="SUPFAM" id="SSF49854">
    <property type="entry name" value="Spermadhesin, CUB domain"/>
    <property type="match status" value="1"/>
</dbReference>
<dbReference type="AlphaFoldDB" id="A0A443SJ37"/>
<reference evidence="1 2" key="1">
    <citation type="journal article" date="2018" name="Gigascience">
        <title>Genomes of trombidid mites reveal novel predicted allergens and laterally-transferred genes associated with secondary metabolism.</title>
        <authorList>
            <person name="Dong X."/>
            <person name="Chaisiri K."/>
            <person name="Xia D."/>
            <person name="Armstrong S.D."/>
            <person name="Fang Y."/>
            <person name="Donnelly M.J."/>
            <person name="Kadowaki T."/>
            <person name="McGarry J.W."/>
            <person name="Darby A.C."/>
            <person name="Makepeace B.L."/>
        </authorList>
    </citation>
    <scope>NUCLEOTIDE SEQUENCE [LARGE SCALE GENOMIC DNA]</scope>
    <source>
        <strain evidence="1">UoL-UT</strain>
    </source>
</reference>
<organism evidence="1 2">
    <name type="scientific">Leptotrombidium deliense</name>
    <dbReference type="NCBI Taxonomy" id="299467"/>
    <lineage>
        <taxon>Eukaryota</taxon>
        <taxon>Metazoa</taxon>
        <taxon>Ecdysozoa</taxon>
        <taxon>Arthropoda</taxon>
        <taxon>Chelicerata</taxon>
        <taxon>Arachnida</taxon>
        <taxon>Acari</taxon>
        <taxon>Acariformes</taxon>
        <taxon>Trombidiformes</taxon>
        <taxon>Prostigmata</taxon>
        <taxon>Anystina</taxon>
        <taxon>Parasitengona</taxon>
        <taxon>Trombiculoidea</taxon>
        <taxon>Trombiculidae</taxon>
        <taxon>Leptotrombidium</taxon>
    </lineage>
</organism>
<accession>A0A443SJ37</accession>
<dbReference type="InterPro" id="IPR035914">
    <property type="entry name" value="Sperma_CUB_dom_sf"/>
</dbReference>
<dbReference type="EMBL" id="NCKV01001946">
    <property type="protein sequence ID" value="RWS27537.1"/>
    <property type="molecule type" value="Genomic_DNA"/>
</dbReference>
<sequence>MTQKEANEEFEMNTYQRDSYDQQIVLKTVNFFRLLTAIVILLTKEFQLQHPKHEAFTGEQKMRFEADFKDELYNYKENVSRRFQEMLSAIRFLESELRVEKEMRINRTAVDTIAKSETQNEKNRSEWRVNTSLTEKSEFVSNILLEMLPCKQIHRTTNITINVTISYTNSMNCIYVIKGNGKRIEYWSNHFKTEENYDTLYVIDGNNVAKYHGDTNALLTRKISTSAVLLVYFFSDQSTYFSPIVIFFNQVP</sequence>
<keyword evidence="2" id="KW-1185">Reference proteome</keyword>